<name>A0AAP0IHH0_9MAGN</name>
<evidence type="ECO:0000313" key="3">
    <source>
        <dbReference type="Proteomes" id="UP001420932"/>
    </source>
</evidence>
<protein>
    <submittedName>
        <fullName evidence="2">Uncharacterized protein</fullName>
    </submittedName>
</protein>
<dbReference type="EMBL" id="JBBNAF010000009">
    <property type="protein sequence ID" value="KAK9114572.1"/>
    <property type="molecule type" value="Genomic_DNA"/>
</dbReference>
<dbReference type="Proteomes" id="UP001420932">
    <property type="component" value="Unassembled WGS sequence"/>
</dbReference>
<sequence length="166" mass="17042">MCRRSRGRHQRLRRSQAEQRRRRRRAQPAAGKIAEASRRRAAAGGSSSCDGAIPTRQRAVRCPRNGGVAGPTSSGSGCVQRRRGVQPAAVLVRQAAAQGRPTSGSGATSDGVATACLGLADPGVKGSGGSGEGGRDDGGSREGGSLAVEPAVDLSAATMRRRRLTD</sequence>
<dbReference type="AlphaFoldDB" id="A0AAP0IHH0"/>
<reference evidence="2 3" key="1">
    <citation type="submission" date="2024-01" db="EMBL/GenBank/DDBJ databases">
        <title>Genome assemblies of Stephania.</title>
        <authorList>
            <person name="Yang L."/>
        </authorList>
    </citation>
    <scope>NUCLEOTIDE SEQUENCE [LARGE SCALE GENOMIC DNA]</scope>
    <source>
        <strain evidence="2">YNDBR</strain>
        <tissue evidence="2">Leaf</tissue>
    </source>
</reference>
<feature type="region of interest" description="Disordered" evidence="1">
    <location>
        <begin position="120"/>
        <end position="166"/>
    </location>
</feature>
<gene>
    <name evidence="2" type="ORF">Syun_021369</name>
</gene>
<evidence type="ECO:0000256" key="1">
    <source>
        <dbReference type="SAM" id="MobiDB-lite"/>
    </source>
</evidence>
<proteinExistence type="predicted"/>
<keyword evidence="3" id="KW-1185">Reference proteome</keyword>
<organism evidence="2 3">
    <name type="scientific">Stephania yunnanensis</name>
    <dbReference type="NCBI Taxonomy" id="152371"/>
    <lineage>
        <taxon>Eukaryota</taxon>
        <taxon>Viridiplantae</taxon>
        <taxon>Streptophyta</taxon>
        <taxon>Embryophyta</taxon>
        <taxon>Tracheophyta</taxon>
        <taxon>Spermatophyta</taxon>
        <taxon>Magnoliopsida</taxon>
        <taxon>Ranunculales</taxon>
        <taxon>Menispermaceae</taxon>
        <taxon>Menispermoideae</taxon>
        <taxon>Cissampelideae</taxon>
        <taxon>Stephania</taxon>
    </lineage>
</organism>
<accession>A0AAP0IHH0</accession>
<evidence type="ECO:0000313" key="2">
    <source>
        <dbReference type="EMBL" id="KAK9114572.1"/>
    </source>
</evidence>
<feature type="region of interest" description="Disordered" evidence="1">
    <location>
        <begin position="1"/>
        <end position="82"/>
    </location>
</feature>
<comment type="caution">
    <text evidence="2">The sequence shown here is derived from an EMBL/GenBank/DDBJ whole genome shotgun (WGS) entry which is preliminary data.</text>
</comment>
<feature type="compositionally biased region" description="Basic residues" evidence="1">
    <location>
        <begin position="1"/>
        <end position="26"/>
    </location>
</feature>